<gene>
    <name evidence="19" type="primary">LOC117570387</name>
</gene>
<dbReference type="InterPro" id="IPR013519">
    <property type="entry name" value="Int_alpha_beta-p"/>
</dbReference>
<dbReference type="GO" id="GO:0007160">
    <property type="term" value="P:cell-matrix adhesion"/>
    <property type="evidence" value="ECO:0007669"/>
    <property type="project" value="UniProtKB-ARBA"/>
</dbReference>
<protein>
    <submittedName>
        <fullName evidence="19">Integrin alpha-PS3-like isoform X1</fullName>
    </submittedName>
</protein>
<evidence type="ECO:0000256" key="10">
    <source>
        <dbReference type="ARBA" id="ARBA00023170"/>
    </source>
</evidence>
<keyword evidence="4 15" id="KW-0732">Signal</keyword>
<dbReference type="SUPFAM" id="SSF69179">
    <property type="entry name" value="Integrin domains"/>
    <property type="match status" value="2"/>
</dbReference>
<evidence type="ECO:0000256" key="8">
    <source>
        <dbReference type="ARBA" id="ARBA00023037"/>
    </source>
</evidence>
<dbReference type="GO" id="GO:0001555">
    <property type="term" value="P:oocyte growth"/>
    <property type="evidence" value="ECO:0007669"/>
    <property type="project" value="UniProtKB-ARBA"/>
</dbReference>
<dbReference type="SMART" id="SM00191">
    <property type="entry name" value="Int_alpha"/>
    <property type="match status" value="5"/>
</dbReference>
<accession>A0A6P8X9A2</accession>
<dbReference type="InterPro" id="IPR018184">
    <property type="entry name" value="Integrin_alpha_C_CS"/>
</dbReference>
<evidence type="ECO:0000256" key="12">
    <source>
        <dbReference type="PROSITE-ProRule" id="PRU00803"/>
    </source>
</evidence>
<comment type="subcellular location">
    <subcellularLocation>
        <location evidence="1 13">Membrane</location>
        <topology evidence="1 13">Single-pass type I membrane protein</topology>
    </subcellularLocation>
</comment>
<keyword evidence="9 13" id="KW-0472">Membrane</keyword>
<dbReference type="PANTHER" id="PTHR23220:SF83">
    <property type="entry name" value="INTEGRIN ALPHA-PS3-RELATED"/>
    <property type="match status" value="1"/>
</dbReference>
<dbReference type="PRINTS" id="PR01185">
    <property type="entry name" value="INTEGRINA"/>
</dbReference>
<dbReference type="GO" id="GO:0007157">
    <property type="term" value="P:heterophilic cell-cell adhesion via plasma membrane cell adhesion molecules"/>
    <property type="evidence" value="ECO:0007669"/>
    <property type="project" value="UniProtKB-ARBA"/>
</dbReference>
<evidence type="ECO:0000256" key="14">
    <source>
        <dbReference type="SAM" id="MobiDB-lite"/>
    </source>
</evidence>
<keyword evidence="11" id="KW-0325">Glycoprotein</keyword>
<dbReference type="GeneID" id="117570387"/>
<dbReference type="RefSeq" id="XP_034107890.1">
    <property type="nucleotide sequence ID" value="XM_034251999.2"/>
</dbReference>
<dbReference type="GO" id="GO:0009897">
    <property type="term" value="C:external side of plasma membrane"/>
    <property type="evidence" value="ECO:0007669"/>
    <property type="project" value="TreeGrafter"/>
</dbReference>
<keyword evidence="5" id="KW-0677">Repeat</keyword>
<dbReference type="PROSITE" id="PS51470">
    <property type="entry name" value="FG_GAP"/>
    <property type="match status" value="6"/>
</dbReference>
<evidence type="ECO:0000256" key="15">
    <source>
        <dbReference type="SAM" id="SignalP"/>
    </source>
</evidence>
<feature type="chain" id="PRO_5028095464" evidence="15">
    <location>
        <begin position="38"/>
        <end position="1131"/>
    </location>
</feature>
<name>A0A6P8X9A2_DROAB</name>
<evidence type="ECO:0000256" key="3">
    <source>
        <dbReference type="ARBA" id="ARBA00022692"/>
    </source>
</evidence>
<dbReference type="Gene3D" id="2.130.10.130">
    <property type="entry name" value="Integrin alpha, N-terminal"/>
    <property type="match status" value="1"/>
</dbReference>
<dbReference type="Pfam" id="PF08441">
    <property type="entry name" value="Integrin_A_Ig_1"/>
    <property type="match status" value="1"/>
</dbReference>
<feature type="repeat" description="FG-GAP" evidence="12">
    <location>
        <begin position="125"/>
        <end position="186"/>
    </location>
</feature>
<dbReference type="FunFam" id="1.20.5.930:FF:000005">
    <property type="entry name" value="Integrin, alpha 10"/>
    <property type="match status" value="1"/>
</dbReference>
<dbReference type="PANTHER" id="PTHR23220">
    <property type="entry name" value="INTEGRIN ALPHA"/>
    <property type="match status" value="1"/>
</dbReference>
<evidence type="ECO:0000256" key="1">
    <source>
        <dbReference type="ARBA" id="ARBA00004479"/>
    </source>
</evidence>
<feature type="region of interest" description="Disordered" evidence="14">
    <location>
        <begin position="256"/>
        <end position="277"/>
    </location>
</feature>
<organism evidence="18 19">
    <name type="scientific">Drosophila albomicans</name>
    <name type="common">Fruit fly</name>
    <dbReference type="NCBI Taxonomy" id="7291"/>
    <lineage>
        <taxon>Eukaryota</taxon>
        <taxon>Metazoa</taxon>
        <taxon>Ecdysozoa</taxon>
        <taxon>Arthropoda</taxon>
        <taxon>Hexapoda</taxon>
        <taxon>Insecta</taxon>
        <taxon>Pterygota</taxon>
        <taxon>Neoptera</taxon>
        <taxon>Endopterygota</taxon>
        <taxon>Diptera</taxon>
        <taxon>Brachycera</taxon>
        <taxon>Muscomorpha</taxon>
        <taxon>Ephydroidea</taxon>
        <taxon>Drosophilidae</taxon>
        <taxon>Drosophila</taxon>
    </lineage>
</organism>
<evidence type="ECO:0000259" key="16">
    <source>
        <dbReference type="Pfam" id="PF08441"/>
    </source>
</evidence>
<dbReference type="Gene3D" id="2.60.40.1510">
    <property type="entry name" value="ntegrin, alpha v. Chain A, domain 3"/>
    <property type="match status" value="1"/>
</dbReference>
<dbReference type="GO" id="GO:0008305">
    <property type="term" value="C:integrin complex"/>
    <property type="evidence" value="ECO:0007669"/>
    <property type="project" value="InterPro"/>
</dbReference>
<dbReference type="FunFam" id="2.130.10.130:FF:000015">
    <property type="entry name" value="integrin alpha-PS3 isoform X1"/>
    <property type="match status" value="1"/>
</dbReference>
<keyword evidence="8 13" id="KW-0401">Integrin</keyword>
<evidence type="ECO:0000256" key="6">
    <source>
        <dbReference type="ARBA" id="ARBA00022889"/>
    </source>
</evidence>
<dbReference type="GO" id="GO:0048513">
    <property type="term" value="P:animal organ development"/>
    <property type="evidence" value="ECO:0007669"/>
    <property type="project" value="UniProtKB-ARBA"/>
</dbReference>
<dbReference type="Proteomes" id="UP000515160">
    <property type="component" value="Chromosome 3"/>
</dbReference>
<dbReference type="Gene3D" id="2.60.40.1460">
    <property type="entry name" value="Integrin domains. Chain A, domain 2"/>
    <property type="match status" value="1"/>
</dbReference>
<dbReference type="PROSITE" id="PS00242">
    <property type="entry name" value="INTEGRIN_ALPHA"/>
    <property type="match status" value="1"/>
</dbReference>
<evidence type="ECO:0000256" key="9">
    <source>
        <dbReference type="ARBA" id="ARBA00023136"/>
    </source>
</evidence>
<keyword evidence="3 13" id="KW-0812">Transmembrane</keyword>
<evidence type="ECO:0000256" key="13">
    <source>
        <dbReference type="RuleBase" id="RU003762"/>
    </source>
</evidence>
<reference evidence="19" key="1">
    <citation type="submission" date="2025-08" db="UniProtKB">
        <authorList>
            <consortium name="RefSeq"/>
        </authorList>
    </citation>
    <scope>IDENTIFICATION</scope>
    <source>
        <strain evidence="19">15112-1751.03</strain>
        <tissue evidence="19">Whole Adult</tissue>
    </source>
</reference>
<feature type="repeat" description="FG-GAP" evidence="12">
    <location>
        <begin position="350"/>
        <end position="411"/>
    </location>
</feature>
<evidence type="ECO:0000313" key="19">
    <source>
        <dbReference type="RefSeq" id="XP_034107890.1"/>
    </source>
</evidence>
<dbReference type="InterPro" id="IPR013649">
    <property type="entry name" value="Integrin_alpha_Ig-like_1"/>
</dbReference>
<keyword evidence="6 13" id="KW-0130">Cell adhesion</keyword>
<evidence type="ECO:0000256" key="2">
    <source>
        <dbReference type="ARBA" id="ARBA00008054"/>
    </source>
</evidence>
<dbReference type="Pfam" id="PF01839">
    <property type="entry name" value="FG-GAP"/>
    <property type="match status" value="2"/>
</dbReference>
<dbReference type="AlphaFoldDB" id="A0A6P8X9A2"/>
<dbReference type="InterPro" id="IPR032695">
    <property type="entry name" value="Integrin_dom_sf"/>
</dbReference>
<feature type="domain" description="Integrin alpha second immunoglobulin-like" evidence="17">
    <location>
        <begin position="666"/>
        <end position="788"/>
    </location>
</feature>
<feature type="repeat" description="FG-GAP" evidence="12">
    <location>
        <begin position="413"/>
        <end position="469"/>
    </location>
</feature>
<dbReference type="GO" id="GO:0007229">
    <property type="term" value="P:integrin-mediated signaling pathway"/>
    <property type="evidence" value="ECO:0007669"/>
    <property type="project" value="UniProtKB-KW"/>
</dbReference>
<dbReference type="SUPFAM" id="SSF69318">
    <property type="entry name" value="Integrin alpha N-terminal domain"/>
    <property type="match status" value="1"/>
</dbReference>
<feature type="repeat" description="FG-GAP" evidence="12">
    <location>
        <begin position="52"/>
        <end position="111"/>
    </location>
</feature>
<feature type="repeat" description="FG-GAP" evidence="12">
    <location>
        <begin position="476"/>
        <end position="538"/>
    </location>
</feature>
<evidence type="ECO:0000256" key="11">
    <source>
        <dbReference type="ARBA" id="ARBA00023180"/>
    </source>
</evidence>
<dbReference type="Pfam" id="PF20805">
    <property type="entry name" value="Integrin_A_Ig_2"/>
    <property type="match status" value="1"/>
</dbReference>
<evidence type="ECO:0000256" key="4">
    <source>
        <dbReference type="ARBA" id="ARBA00022729"/>
    </source>
</evidence>
<feature type="domain" description="Integrin alpha first immunoglubulin-like" evidence="16">
    <location>
        <begin position="524"/>
        <end position="661"/>
    </location>
</feature>
<feature type="repeat" description="FG-GAP" evidence="12">
    <location>
        <begin position="292"/>
        <end position="349"/>
    </location>
</feature>
<dbReference type="OrthoDB" id="5573735at2759"/>
<dbReference type="InterPro" id="IPR000413">
    <property type="entry name" value="Integrin_alpha"/>
</dbReference>
<feature type="signal peptide" evidence="15">
    <location>
        <begin position="1"/>
        <end position="37"/>
    </location>
</feature>
<dbReference type="InterPro" id="IPR048285">
    <property type="entry name" value="Integrin_alpha_Ig-like_2"/>
</dbReference>
<evidence type="ECO:0000256" key="7">
    <source>
        <dbReference type="ARBA" id="ARBA00022989"/>
    </source>
</evidence>
<evidence type="ECO:0000256" key="5">
    <source>
        <dbReference type="ARBA" id="ARBA00022737"/>
    </source>
</evidence>
<dbReference type="GO" id="GO:0005178">
    <property type="term" value="F:integrin binding"/>
    <property type="evidence" value="ECO:0007669"/>
    <property type="project" value="TreeGrafter"/>
</dbReference>
<sequence length="1131" mass="125952">MGIFPFTICNMVRQGRWSLPPILLLLLCVLCCSSVWAYNLSPRPNSVIKDPQFATVMPKVRASYFGYSINLRPHGVFVGAPQAQSTLEAQRNVNETGAVYKCTLSTGVCSPYVFDGHGNRNIANSEYTWDSERRDFQWLGGSMDGGTKDTDKLLVCAPRFIAPSSKDYHMHGICYWVSDTLGDQPQNVTKISPLRLKTDQVREENDYRYYYYILAEEGFSAHVSDDNEQFLIGAPGIYTWRGSVIRYRKVSLVDDPSASRRDTSSQTRSHRKARSGGDYIDYAPEVTYQTDIPNPSHWNQPDDSYFGYSVSSGHFDSQDLKRLLYVATAPQANEQSGEGYIFDIRSKTIDKYHVFRGEQFGEYFGYAVLAEDLNGDGLTDVIISAPQHSYEDSHDNGAIYVFLNKGRFNFESKIIRCPLPITAKARFGTTLTRLGDINHDGYNDIAVGAPFAGNGSVFIYLGGQQGLRDQYSQRLDSPQTTDSKYGSHMFGHGLSRGSDIDANGFNDFAVGAPNAEALFLYRAYPVVKLHASVRSQNREIKPEQNHVEITACFGLTTTSTASSAKQQEMAMRIVIDEQLKRAKFTQSQSNELSFNATAGTTQQCRVFSVEVRYSEKDIFQPIELEMHYELIKKVPDSEEFCETCVAVDPEDAKVFTEKIIFSTGCATEICIADLRLTARDASSSFILGSAKVLRVTYDVSNEGESAYLPQLNVTSSSQLNFAQIPGNCKVSESVMVCDLNNGRPLGKGDKDSITISFDVSSLTGHALTISAEVFSTGSEKSPSDNKLQSLIALKEYTEIDASGGQTSASIDLEHYKNWADITNNYEIKSNGPSTVDGLEIVFNIPVAYRVSGSTATIPIINVSNLTMQATYDSQLVAIELLDQNNTQIIMNTVEISSSSSRVEHTVVVSQNGAHYDSTTSGHVHQSWQELDSDSVATASMTRKRRDLKALTANREQYARITNIKAHDLLSEDFKGKLPVNRTIVFNCRDPEMTICLRAVMRVYNFKPEKPVNLNMRYSVDLNEINAILIDPWEFFAILIDLNMRKEGDPLGSSLAIKRKIDPVVISKHLETTLNIWIIILSVLGGLLLLAAITYGMYKLGFFERTKKDELDKLVQQSPVEPEAETLNSDNN</sequence>
<evidence type="ECO:0000313" key="18">
    <source>
        <dbReference type="Proteomes" id="UP000515160"/>
    </source>
</evidence>
<keyword evidence="7 13" id="KW-1133">Transmembrane helix</keyword>
<keyword evidence="10 13" id="KW-0675">Receptor</keyword>
<dbReference type="InterPro" id="IPR028994">
    <property type="entry name" value="Integrin_alpha_N"/>
</dbReference>
<evidence type="ECO:0000259" key="17">
    <source>
        <dbReference type="Pfam" id="PF20805"/>
    </source>
</evidence>
<feature type="transmembrane region" description="Helical" evidence="13">
    <location>
        <begin position="1075"/>
        <end position="1097"/>
    </location>
</feature>
<dbReference type="InterPro" id="IPR013517">
    <property type="entry name" value="FG-GAP"/>
</dbReference>
<dbReference type="Gene3D" id="1.20.5.930">
    <property type="entry name" value="Bicelle-embedded integrin alpha(iib) transmembrane segment"/>
    <property type="match status" value="1"/>
</dbReference>
<dbReference type="GO" id="GO:0033627">
    <property type="term" value="P:cell adhesion mediated by integrin"/>
    <property type="evidence" value="ECO:0007669"/>
    <property type="project" value="TreeGrafter"/>
</dbReference>
<keyword evidence="18" id="KW-1185">Reference proteome</keyword>
<comment type="similarity">
    <text evidence="2 13">Belongs to the integrin alpha chain family.</text>
</comment>
<proteinExistence type="inferred from homology"/>